<evidence type="ECO:0000259" key="2">
    <source>
        <dbReference type="Pfam" id="PF06458"/>
    </source>
</evidence>
<proteinExistence type="predicted"/>
<gene>
    <name evidence="3" type="ORF">VN93_0436</name>
</gene>
<dbReference type="Proteomes" id="UP000034513">
    <property type="component" value="Unassembled WGS sequence"/>
</dbReference>
<comment type="caution">
    <text evidence="3">The sequence shown here is derived from an EMBL/GenBank/DDBJ whole genome shotgun (WGS) entry which is preliminary data.</text>
</comment>
<organism evidence="3 4">
    <name type="scientific">Lactococcus lactis subsp. cremoris</name>
    <name type="common">Streptococcus cremoris</name>
    <dbReference type="NCBI Taxonomy" id="1359"/>
    <lineage>
        <taxon>Bacteria</taxon>
        <taxon>Bacillati</taxon>
        <taxon>Bacillota</taxon>
        <taxon>Bacilli</taxon>
        <taxon>Lactobacillales</taxon>
        <taxon>Streptococcaceae</taxon>
        <taxon>Lactococcus</taxon>
    </lineage>
</organism>
<accession>A0ABR5EJA9</accession>
<dbReference type="EMBL" id="LAVW01000062">
    <property type="protein sequence ID" value="KKW74604.1"/>
    <property type="molecule type" value="Genomic_DNA"/>
</dbReference>
<protein>
    <submittedName>
        <fullName evidence="3">Small, acid-soluble spore protein L, sspL</fullName>
    </submittedName>
</protein>
<name>A0ABR5EJA9_LACLC</name>
<keyword evidence="1" id="KW-0677">Repeat</keyword>
<reference evidence="3 4" key="1">
    <citation type="submission" date="2015-04" db="EMBL/GenBank/DDBJ databases">
        <title>Evaluation of non-dairy Lactococcus lactis with potential dairy applications reveals extensive phenotype-genotype disparity.</title>
        <authorList>
            <person name="Cavanagh D."/>
            <person name="Casey A."/>
            <person name="Altermann E."/>
            <person name="Cotter P."/>
            <person name="Fitzgerald G.F."/>
            <person name="McAuliffe O."/>
        </authorList>
    </citation>
    <scope>NUCLEOTIDE SEQUENCE [LARGE SCALE GENOMIC DNA]</scope>
    <source>
        <strain evidence="3 4">DPC6856</strain>
    </source>
</reference>
<sequence length="143" mass="15671">MASPFSTEQKNIAGYTFKEVQGNTNGQFTTEPQTVTYVYSKNPIATGTVTIKYVDTNGKSISDEIIKSGNIGNSYTSEQKKISGYNFKEVQGITEGQFTNDPQTVIYIYTKNPTPQVIKTSEIPSKTLAVNTLPKEALSQPLS</sequence>
<dbReference type="Pfam" id="PF06458">
    <property type="entry name" value="MucBP"/>
    <property type="match status" value="2"/>
</dbReference>
<feature type="domain" description="MucBP" evidence="2">
    <location>
        <begin position="3"/>
        <end position="39"/>
    </location>
</feature>
<keyword evidence="4" id="KW-1185">Reference proteome</keyword>
<evidence type="ECO:0000313" key="4">
    <source>
        <dbReference type="Proteomes" id="UP000034513"/>
    </source>
</evidence>
<feature type="domain" description="MucBP" evidence="2">
    <location>
        <begin position="48"/>
        <end position="110"/>
    </location>
</feature>
<evidence type="ECO:0000313" key="3">
    <source>
        <dbReference type="EMBL" id="KKW74604.1"/>
    </source>
</evidence>
<dbReference type="Gene3D" id="3.10.20.320">
    <property type="entry name" value="Putative peptidoglycan bound protein (lpxtg motif)"/>
    <property type="match status" value="2"/>
</dbReference>
<dbReference type="InterPro" id="IPR009459">
    <property type="entry name" value="MucBP_dom"/>
</dbReference>
<evidence type="ECO:0000256" key="1">
    <source>
        <dbReference type="ARBA" id="ARBA00022737"/>
    </source>
</evidence>